<keyword evidence="5" id="KW-0963">Cytoplasm</keyword>
<dbReference type="NCBIfam" id="NF005574">
    <property type="entry name" value="PRK07259.1"/>
    <property type="match status" value="1"/>
</dbReference>
<dbReference type="GO" id="GO:0006207">
    <property type="term" value="P:'de novo' pyrimidine nucleobase biosynthetic process"/>
    <property type="evidence" value="ECO:0007669"/>
    <property type="project" value="InterPro"/>
</dbReference>
<dbReference type="Pfam" id="PF01180">
    <property type="entry name" value="DHO_dh"/>
    <property type="match status" value="1"/>
</dbReference>
<evidence type="ECO:0000256" key="5">
    <source>
        <dbReference type="ARBA" id="ARBA00022490"/>
    </source>
</evidence>
<evidence type="ECO:0000313" key="11">
    <source>
        <dbReference type="EMBL" id="VAX23428.1"/>
    </source>
</evidence>
<dbReference type="PANTHER" id="PTHR48109">
    <property type="entry name" value="DIHYDROOROTATE DEHYDROGENASE (QUINONE), MITOCHONDRIAL-RELATED"/>
    <property type="match status" value="1"/>
</dbReference>
<evidence type="ECO:0000256" key="3">
    <source>
        <dbReference type="ARBA" id="ARBA00004725"/>
    </source>
</evidence>
<dbReference type="NCBIfam" id="TIGR01037">
    <property type="entry name" value="pyrD_sub1_fam"/>
    <property type="match status" value="1"/>
</dbReference>
<dbReference type="GO" id="GO:0005737">
    <property type="term" value="C:cytoplasm"/>
    <property type="evidence" value="ECO:0007669"/>
    <property type="project" value="UniProtKB-SubCell"/>
</dbReference>
<dbReference type="EMBL" id="UOGD01000253">
    <property type="protein sequence ID" value="VAX23428.1"/>
    <property type="molecule type" value="Genomic_DNA"/>
</dbReference>
<dbReference type="PROSITE" id="PS00912">
    <property type="entry name" value="DHODEHASE_2"/>
    <property type="match status" value="1"/>
</dbReference>
<dbReference type="AlphaFoldDB" id="A0A3B1CHH9"/>
<dbReference type="PIRSF" id="PIRSF000164">
    <property type="entry name" value="DHO_oxidase"/>
    <property type="match status" value="1"/>
</dbReference>
<accession>A0A3B1CHH9</accession>
<comment type="similarity">
    <text evidence="4">Belongs to the dihydroorotate dehydrogenase family. Type 1 subfamily.</text>
</comment>
<dbReference type="InterPro" id="IPR012135">
    <property type="entry name" value="Dihydroorotate_DH_1_2"/>
</dbReference>
<evidence type="ECO:0000256" key="4">
    <source>
        <dbReference type="ARBA" id="ARBA00008008"/>
    </source>
</evidence>
<protein>
    <submittedName>
        <fullName evidence="11">Dihydroorotate dehydrogenase (NAD(+)), catalytic subunit</fullName>
        <ecNumber evidence="11">1.3.1.14</ecNumber>
    </submittedName>
</protein>
<dbReference type="Gene3D" id="3.20.20.70">
    <property type="entry name" value="Aldolase class I"/>
    <property type="match status" value="1"/>
</dbReference>
<dbReference type="InterPro" id="IPR050074">
    <property type="entry name" value="DHO_dehydrogenase"/>
</dbReference>
<dbReference type="PANTHER" id="PTHR48109:SF1">
    <property type="entry name" value="DIHYDROOROTATE DEHYDROGENASE (FUMARATE)"/>
    <property type="match status" value="1"/>
</dbReference>
<dbReference type="CDD" id="cd04740">
    <property type="entry name" value="DHOD_1B_like"/>
    <property type="match status" value="1"/>
</dbReference>
<keyword evidence="9 11" id="KW-0560">Oxidoreductase</keyword>
<dbReference type="InterPro" id="IPR013785">
    <property type="entry name" value="Aldolase_TIM"/>
</dbReference>
<name>A0A3B1CHH9_9ZZZZ</name>
<keyword evidence="7" id="KW-0288">FMN</keyword>
<dbReference type="InterPro" id="IPR024920">
    <property type="entry name" value="Dihydroorotate_DH_1"/>
</dbReference>
<keyword evidence="8" id="KW-0665">Pyrimidine biosynthesis</keyword>
<dbReference type="HAMAP" id="MF_00224">
    <property type="entry name" value="DHO_dh_type1"/>
    <property type="match status" value="1"/>
</dbReference>
<evidence type="ECO:0000256" key="6">
    <source>
        <dbReference type="ARBA" id="ARBA00022630"/>
    </source>
</evidence>
<dbReference type="InterPro" id="IPR001295">
    <property type="entry name" value="Dihydroorotate_DH_CS"/>
</dbReference>
<evidence type="ECO:0000256" key="1">
    <source>
        <dbReference type="ARBA" id="ARBA00001917"/>
    </source>
</evidence>
<feature type="domain" description="Dihydroorotate dehydrogenase catalytic" evidence="10">
    <location>
        <begin position="6"/>
        <end position="285"/>
    </location>
</feature>
<evidence type="ECO:0000256" key="2">
    <source>
        <dbReference type="ARBA" id="ARBA00004496"/>
    </source>
</evidence>
<evidence type="ECO:0000256" key="9">
    <source>
        <dbReference type="ARBA" id="ARBA00023002"/>
    </source>
</evidence>
<dbReference type="InterPro" id="IPR049622">
    <property type="entry name" value="Dihydroorotate_DH_I"/>
</dbReference>
<dbReference type="InterPro" id="IPR033888">
    <property type="entry name" value="DHOD_1B"/>
</dbReference>
<sequence length="305" mass="32578">MNLIDLSVKIGSLELKNPVMLASGTVGYGNEISEFTNLSRIGGIVTKSVSLKPRKGNPPNRIFETSSGMLNAIGLANVGLDEFIKTKIPFLKEMGSTLICNIAASTIDEYVECTRTLDSENTVKAFEINVSCPNVKDGGLIFGNDVNNVRRITEKVRAVTNKPIIIKLSPNTASIKDFAQAAKDEGADAVSAINTLVGTAFDIYTKKPRIKNITGGLSGPAIKPVALAKVLEISRNVDIPIIGIGGISNWKDAVEFMICGASAIQIGTINFVNPNASIEIIEGIIQYCQETSIKKISDLVGTYSI</sequence>
<dbReference type="UniPathway" id="UPA00070"/>
<comment type="pathway">
    <text evidence="3">Pyrimidine metabolism; UMP biosynthesis via de novo pathway.</text>
</comment>
<reference evidence="11" key="1">
    <citation type="submission" date="2018-06" db="EMBL/GenBank/DDBJ databases">
        <authorList>
            <person name="Zhirakovskaya E."/>
        </authorList>
    </citation>
    <scope>NUCLEOTIDE SEQUENCE</scope>
</reference>
<keyword evidence="6" id="KW-0285">Flavoprotein</keyword>
<comment type="cofactor">
    <cofactor evidence="1">
        <name>FMN</name>
        <dbReference type="ChEBI" id="CHEBI:58210"/>
    </cofactor>
</comment>
<gene>
    <name evidence="11" type="ORF">MNBD_IGNAVI01-284</name>
</gene>
<organism evidence="11">
    <name type="scientific">hydrothermal vent metagenome</name>
    <dbReference type="NCBI Taxonomy" id="652676"/>
    <lineage>
        <taxon>unclassified sequences</taxon>
        <taxon>metagenomes</taxon>
        <taxon>ecological metagenomes</taxon>
    </lineage>
</organism>
<dbReference type="GO" id="GO:0044205">
    <property type="term" value="P:'de novo' UMP biosynthetic process"/>
    <property type="evidence" value="ECO:0007669"/>
    <property type="project" value="UniProtKB-UniPathway"/>
</dbReference>
<evidence type="ECO:0000256" key="7">
    <source>
        <dbReference type="ARBA" id="ARBA00022643"/>
    </source>
</evidence>
<dbReference type="EC" id="1.3.1.14" evidence="11"/>
<evidence type="ECO:0000256" key="8">
    <source>
        <dbReference type="ARBA" id="ARBA00022975"/>
    </source>
</evidence>
<dbReference type="FunFam" id="3.20.20.70:FF:000027">
    <property type="entry name" value="Dihydropyrimidine dehydrogenase [NADP(+)]"/>
    <property type="match status" value="1"/>
</dbReference>
<comment type="subcellular location">
    <subcellularLocation>
        <location evidence="2">Cytoplasm</location>
    </subcellularLocation>
</comment>
<dbReference type="GO" id="GO:0004589">
    <property type="term" value="F:dihydroorotate dehydrogenase (NAD+) activity"/>
    <property type="evidence" value="ECO:0007669"/>
    <property type="project" value="UniProtKB-EC"/>
</dbReference>
<dbReference type="SUPFAM" id="SSF51395">
    <property type="entry name" value="FMN-linked oxidoreductases"/>
    <property type="match status" value="1"/>
</dbReference>
<dbReference type="InterPro" id="IPR005720">
    <property type="entry name" value="Dihydroorotate_DH_cat"/>
</dbReference>
<evidence type="ECO:0000259" key="10">
    <source>
        <dbReference type="Pfam" id="PF01180"/>
    </source>
</evidence>
<proteinExistence type="inferred from homology"/>